<dbReference type="Proteomes" id="UP000758022">
    <property type="component" value="Unassembled WGS sequence"/>
</dbReference>
<accession>A0AB35FJL3</accession>
<dbReference type="RefSeq" id="WP_221979666.1">
    <property type="nucleotide sequence ID" value="NZ_JAAXQQ010000008.1"/>
</dbReference>
<proteinExistence type="predicted"/>
<evidence type="ECO:0000313" key="1">
    <source>
        <dbReference type="EMBL" id="MBY3066218.1"/>
    </source>
</evidence>
<dbReference type="AlphaFoldDB" id="A0AB35FJL3"/>
<organism evidence="1 2">
    <name type="scientific">Rhizobium laguerreae</name>
    <dbReference type="NCBI Taxonomy" id="1076926"/>
    <lineage>
        <taxon>Bacteria</taxon>
        <taxon>Pseudomonadati</taxon>
        <taxon>Pseudomonadota</taxon>
        <taxon>Alphaproteobacteria</taxon>
        <taxon>Hyphomicrobiales</taxon>
        <taxon>Rhizobiaceae</taxon>
        <taxon>Rhizobium/Agrobacterium group</taxon>
        <taxon>Rhizobium</taxon>
    </lineage>
</organism>
<gene>
    <name evidence="1" type="ORF">HFO74_22825</name>
</gene>
<evidence type="ECO:0000313" key="2">
    <source>
        <dbReference type="Proteomes" id="UP000758022"/>
    </source>
</evidence>
<dbReference type="EMBL" id="JAAXQQ010000008">
    <property type="protein sequence ID" value="MBY3066218.1"/>
    <property type="molecule type" value="Genomic_DNA"/>
</dbReference>
<comment type="caution">
    <text evidence="1">The sequence shown here is derived from an EMBL/GenBank/DDBJ whole genome shotgun (WGS) entry which is preliminary data.</text>
</comment>
<reference evidence="1" key="1">
    <citation type="submission" date="2020-04" db="EMBL/GenBank/DDBJ databases">
        <title>Global-level population genomics supports evidence of horizontal gene transfer on evolution of Rhizobia in Lentils.</title>
        <authorList>
            <person name="Gai Y."/>
            <person name="Cook D."/>
            <person name="Riely B."/>
        </authorList>
    </citation>
    <scope>NUCLEOTIDE SEQUENCE</scope>
    <source>
        <strain evidence="1">TLR9</strain>
    </source>
</reference>
<sequence length="268" mass="29695">MEGQMRFRPLNEDHAIESVKFSVAFSAGILGPSIMAVEQGHSLWRDSLPARSIADVSVESNGRSGSAPGVLFSFLRPDGLPSWSMAVAVNRIDIECSLYSRWERVWAEARGYFVKVIEILSKSQPGLEIGAVELTVKDVFLATERDYPLNQLLKPSVRLPKFIFEAGQAWHANSGWFEVEANGMQRTLHNLNCDATPDDELTVINISHYQQGGMTSPVNISANRAQLPETLEQRMSTLHKANKQLMVDILKDDMANRIGLGAANNVDI</sequence>
<name>A0AB35FJL3_9HYPH</name>
<dbReference type="InterPro" id="IPR026349">
    <property type="entry name" value="CHP04255"/>
</dbReference>
<dbReference type="NCBIfam" id="TIGR04255">
    <property type="entry name" value="sporadTIGR04255"/>
    <property type="match status" value="1"/>
</dbReference>
<protein>
    <submittedName>
        <fullName evidence="1">TIGR04255 family protein</fullName>
    </submittedName>
</protein>